<feature type="compositionally biased region" description="Low complexity" evidence="1">
    <location>
        <begin position="58"/>
        <end position="75"/>
    </location>
</feature>
<accession>A0A6P8R7M6</accession>
<keyword evidence="2" id="KW-1185">Reference proteome</keyword>
<evidence type="ECO:0000313" key="2">
    <source>
        <dbReference type="Proteomes" id="UP000515159"/>
    </source>
</evidence>
<dbReference type="SUPFAM" id="SSF52266">
    <property type="entry name" value="SGNH hydrolase"/>
    <property type="match status" value="1"/>
</dbReference>
<dbReference type="Gene3D" id="3.40.50.1110">
    <property type="entry name" value="SGNH hydrolase"/>
    <property type="match status" value="1"/>
</dbReference>
<dbReference type="GeneID" id="117357763"/>
<proteinExistence type="predicted"/>
<dbReference type="CDD" id="cd00229">
    <property type="entry name" value="SGNH_hydrolase"/>
    <property type="match status" value="1"/>
</dbReference>
<protein>
    <submittedName>
        <fullName evidence="3">Uncharacterized protein LOC117357763 isoform X2</fullName>
    </submittedName>
</protein>
<feature type="region of interest" description="Disordered" evidence="1">
    <location>
        <begin position="52"/>
        <end position="75"/>
    </location>
</feature>
<evidence type="ECO:0000256" key="1">
    <source>
        <dbReference type="SAM" id="MobiDB-lite"/>
    </source>
</evidence>
<dbReference type="Proteomes" id="UP000515159">
    <property type="component" value="Chromosome 3"/>
</dbReference>
<dbReference type="AlphaFoldDB" id="A0A6P8R7M6"/>
<dbReference type="InterPro" id="IPR036514">
    <property type="entry name" value="SGNH_hydro_sf"/>
</dbReference>
<reference evidence="3" key="1">
    <citation type="submission" date="2025-08" db="UniProtKB">
        <authorList>
            <consortium name="RefSeq"/>
        </authorList>
    </citation>
    <scope>IDENTIFICATION</scope>
</reference>
<gene>
    <name evidence="3" type="primary">LOC117357763</name>
</gene>
<dbReference type="RefSeq" id="XP_033794721.1">
    <property type="nucleotide sequence ID" value="XM_033938830.1"/>
</dbReference>
<evidence type="ECO:0000313" key="3">
    <source>
        <dbReference type="RefSeq" id="XP_033794721.1"/>
    </source>
</evidence>
<sequence length="384" mass="40341">MAMGPVPSCSFGASWGVPMGVAGSILPGPASLFSWSPQVPAFLPGGRDPGVLDVGAAGTSERPGGSGSERSSALGGMVAAGGGAAGPSHLSSSLPGVAVQGVSASGPVSLSGTAVSGISSSGVGDQGSSAQVSTVGSGCSGGRFADASSFMEPGQEGIWEMLRLSVADSTWSHYAAGFRLVATFLAERGWCPGSSDRSYSLWIVGHSYIHWAAERAAIRPGGRHLGLSHRGLHVSWWGQRGMRWSQLLTLLERLRSRPRHPDLLLLHLGGNDVDACSGKDLVNLIRDDLRVVLDWFPGVLLMWSDIVPRPRCLASRRWTRGLSKLNRQVGKWVVSQGGLQLLHEWVDISCTGLFHTDGVHLSAVGWDLLLDDFSSGCERVLALC</sequence>
<organism evidence="2 3">
    <name type="scientific">Geotrypetes seraphini</name>
    <name type="common">Gaboon caecilian</name>
    <name type="synonym">Caecilia seraphini</name>
    <dbReference type="NCBI Taxonomy" id="260995"/>
    <lineage>
        <taxon>Eukaryota</taxon>
        <taxon>Metazoa</taxon>
        <taxon>Chordata</taxon>
        <taxon>Craniata</taxon>
        <taxon>Vertebrata</taxon>
        <taxon>Euteleostomi</taxon>
        <taxon>Amphibia</taxon>
        <taxon>Gymnophiona</taxon>
        <taxon>Geotrypetes</taxon>
    </lineage>
</organism>
<name>A0A6P8R7M6_GEOSA</name>